<proteinExistence type="predicted"/>
<dbReference type="Proteomes" id="UP000629365">
    <property type="component" value="Unassembled WGS sequence"/>
</dbReference>
<protein>
    <recommendedName>
        <fullName evidence="3">Secreted protein</fullName>
    </recommendedName>
</protein>
<reference evidence="2" key="1">
    <citation type="journal article" date="2019" name="Int. J. Syst. Evol. Microbiol.">
        <title>The Global Catalogue of Microorganisms (GCM) 10K type strain sequencing project: providing services to taxonomists for standard genome sequencing and annotation.</title>
        <authorList>
            <consortium name="The Broad Institute Genomics Platform"/>
            <consortium name="The Broad Institute Genome Sequencing Center for Infectious Disease"/>
            <person name="Wu L."/>
            <person name="Ma J."/>
        </authorList>
    </citation>
    <scope>NUCLEOTIDE SEQUENCE [LARGE SCALE GENOMIC DNA]</scope>
    <source>
        <strain evidence="2">CCM 7640</strain>
    </source>
</reference>
<sequence length="173" mass="19539">MLHASDGARGVLIALDVDGTIARIYHDHEQESQRTAPGWHSWMAVSDEVVDALEALTLHPRVQVAWLTTWSHDQVRWLIQGPLRGKLDGAYVPWQNWPNEGWRMQSLISYVRRSNTSAVAWADDRAPDDAVSRLTGMTEVPSFVVVPDKFVGLTVADIDCIRDFLDEHLEPRS</sequence>
<comment type="caution">
    <text evidence="1">The sequence shown here is derived from an EMBL/GenBank/DDBJ whole genome shotgun (WGS) entry which is preliminary data.</text>
</comment>
<accession>A0ABQ1S0G2</accession>
<dbReference type="EMBL" id="BMCM01000006">
    <property type="protein sequence ID" value="GGD88220.1"/>
    <property type="molecule type" value="Genomic_DNA"/>
</dbReference>
<evidence type="ECO:0000313" key="1">
    <source>
        <dbReference type="EMBL" id="GGD88220.1"/>
    </source>
</evidence>
<gene>
    <name evidence="1" type="ORF">GCM10007269_33740</name>
</gene>
<evidence type="ECO:0000313" key="2">
    <source>
        <dbReference type="Proteomes" id="UP000629365"/>
    </source>
</evidence>
<organism evidence="1 2">
    <name type="scientific">Microbacterium murale</name>
    <dbReference type="NCBI Taxonomy" id="1081040"/>
    <lineage>
        <taxon>Bacteria</taxon>
        <taxon>Bacillati</taxon>
        <taxon>Actinomycetota</taxon>
        <taxon>Actinomycetes</taxon>
        <taxon>Micrococcales</taxon>
        <taxon>Microbacteriaceae</taxon>
        <taxon>Microbacterium</taxon>
    </lineage>
</organism>
<keyword evidence="2" id="KW-1185">Reference proteome</keyword>
<dbReference type="RefSeq" id="WP_188437879.1">
    <property type="nucleotide sequence ID" value="NZ_BMCM01000006.1"/>
</dbReference>
<evidence type="ECO:0008006" key="3">
    <source>
        <dbReference type="Google" id="ProtNLM"/>
    </source>
</evidence>
<name>A0ABQ1S0G2_9MICO</name>